<keyword evidence="6" id="KW-1185">Reference proteome</keyword>
<dbReference type="Pfam" id="PF12833">
    <property type="entry name" value="HTH_18"/>
    <property type="match status" value="1"/>
</dbReference>
<dbReference type="PANTHER" id="PTHR43280:SF32">
    <property type="entry name" value="TRANSCRIPTIONAL REGULATORY PROTEIN"/>
    <property type="match status" value="1"/>
</dbReference>
<keyword evidence="1" id="KW-0805">Transcription regulation</keyword>
<dbReference type="PROSITE" id="PS01124">
    <property type="entry name" value="HTH_ARAC_FAMILY_2"/>
    <property type="match status" value="1"/>
</dbReference>
<sequence length="304" mass="35339">MKKSIPHKIKTISELHQLFALSKPDHPLVSVIDFASLSYKHSNIWEHFTNDFYCITLKKGVNGKFKYGQRDYDFDEGMMTLTKPGQVFSVTQTNDNPVTGFMLVFKSDLMNHYPLGKTINNYGFFSYSVAEALHLSEKEDVIISGLLKQMQDELKNNIDHYSQDLIVSHLDLLLNYINRFYGRQFITRKNSNYDLLSQLEQLLFDYFDKENATFSGLPTVQYLSQQLNISASYLSDLLRNITGQNTQQYIHNYLIERSKQLLTTTNLTVNEIAFSLGFEYPQSFSKLFKKKTDLTPLQFRKSFN</sequence>
<accession>A0A344LS22</accession>
<dbReference type="AlphaFoldDB" id="A0A344LS22"/>
<dbReference type="GO" id="GO:0003700">
    <property type="term" value="F:DNA-binding transcription factor activity"/>
    <property type="evidence" value="ECO:0007669"/>
    <property type="project" value="InterPro"/>
</dbReference>
<dbReference type="EMBL" id="CP030261">
    <property type="protein sequence ID" value="AXB56714.1"/>
    <property type="molecule type" value="Genomic_DNA"/>
</dbReference>
<evidence type="ECO:0000313" key="5">
    <source>
        <dbReference type="EMBL" id="AXB56714.1"/>
    </source>
</evidence>
<dbReference type="PANTHER" id="PTHR43280">
    <property type="entry name" value="ARAC-FAMILY TRANSCRIPTIONAL REGULATOR"/>
    <property type="match status" value="1"/>
</dbReference>
<dbReference type="KEGG" id="ffl:HYN86_08920"/>
<evidence type="ECO:0000259" key="4">
    <source>
        <dbReference type="PROSITE" id="PS01124"/>
    </source>
</evidence>
<proteinExistence type="predicted"/>
<evidence type="ECO:0000256" key="2">
    <source>
        <dbReference type="ARBA" id="ARBA00023125"/>
    </source>
</evidence>
<dbReference type="SUPFAM" id="SSF51215">
    <property type="entry name" value="Regulatory protein AraC"/>
    <property type="match status" value="1"/>
</dbReference>
<dbReference type="InterPro" id="IPR003313">
    <property type="entry name" value="AraC-bd"/>
</dbReference>
<dbReference type="Pfam" id="PF02311">
    <property type="entry name" value="AraC_binding"/>
    <property type="match status" value="1"/>
</dbReference>
<dbReference type="Proteomes" id="UP000251561">
    <property type="component" value="Chromosome"/>
</dbReference>
<dbReference type="SMART" id="SM00342">
    <property type="entry name" value="HTH_ARAC"/>
    <property type="match status" value="1"/>
</dbReference>
<dbReference type="Gene3D" id="1.10.10.60">
    <property type="entry name" value="Homeodomain-like"/>
    <property type="match status" value="2"/>
</dbReference>
<evidence type="ECO:0000256" key="1">
    <source>
        <dbReference type="ARBA" id="ARBA00023015"/>
    </source>
</evidence>
<reference evidence="5 6" key="1">
    <citation type="submission" date="2018-06" db="EMBL/GenBank/DDBJ databases">
        <title>Genome sequencing of Flavobacterium.</title>
        <authorList>
            <person name="Baek M.-G."/>
            <person name="Yi H."/>
        </authorList>
    </citation>
    <scope>NUCLEOTIDE SEQUENCE [LARGE SCALE GENOMIC DNA]</scope>
    <source>
        <strain evidence="5 6">HYN0086</strain>
    </source>
</reference>
<dbReference type="SUPFAM" id="SSF46689">
    <property type="entry name" value="Homeodomain-like"/>
    <property type="match status" value="1"/>
</dbReference>
<gene>
    <name evidence="5" type="ORF">HYN86_08920</name>
</gene>
<evidence type="ECO:0000313" key="6">
    <source>
        <dbReference type="Proteomes" id="UP000251561"/>
    </source>
</evidence>
<evidence type="ECO:0000256" key="3">
    <source>
        <dbReference type="ARBA" id="ARBA00023163"/>
    </source>
</evidence>
<dbReference type="OrthoDB" id="2600165at2"/>
<dbReference type="GO" id="GO:0043565">
    <property type="term" value="F:sequence-specific DNA binding"/>
    <property type="evidence" value="ECO:0007669"/>
    <property type="project" value="InterPro"/>
</dbReference>
<organism evidence="5 6">
    <name type="scientific">Flavobacterium fluviale</name>
    <dbReference type="NCBI Taxonomy" id="2249356"/>
    <lineage>
        <taxon>Bacteria</taxon>
        <taxon>Pseudomonadati</taxon>
        <taxon>Bacteroidota</taxon>
        <taxon>Flavobacteriia</taxon>
        <taxon>Flavobacteriales</taxon>
        <taxon>Flavobacteriaceae</taxon>
        <taxon>Flavobacterium</taxon>
    </lineage>
</organism>
<dbReference type="InterPro" id="IPR018060">
    <property type="entry name" value="HTH_AraC"/>
</dbReference>
<dbReference type="RefSeq" id="WP_113677715.1">
    <property type="nucleotide sequence ID" value="NZ_CP030261.1"/>
</dbReference>
<keyword evidence="3" id="KW-0804">Transcription</keyword>
<keyword evidence="2" id="KW-0238">DNA-binding</keyword>
<name>A0A344LS22_9FLAO</name>
<dbReference type="InterPro" id="IPR037923">
    <property type="entry name" value="HTH-like"/>
</dbReference>
<dbReference type="InterPro" id="IPR009057">
    <property type="entry name" value="Homeodomain-like_sf"/>
</dbReference>
<feature type="domain" description="HTH araC/xylS-type" evidence="4">
    <location>
        <begin position="197"/>
        <end position="302"/>
    </location>
</feature>
<protein>
    <submittedName>
        <fullName evidence="5">AraC family transcriptional regulator</fullName>
    </submittedName>
</protein>